<accession>D6WC29</accession>
<dbReference type="OMA" id="IALWINC"/>
<dbReference type="PANTHER" id="PTHR24258:SF136">
    <property type="entry name" value="GH06673P-RELATED"/>
    <property type="match status" value="1"/>
</dbReference>
<keyword evidence="5 9" id="KW-0645">Protease</keyword>
<comment type="similarity">
    <text evidence="4">Belongs to the peptidase S1 family. CLIP subfamily.</text>
</comment>
<evidence type="ECO:0000259" key="7">
    <source>
        <dbReference type="PROSITE" id="PS50240"/>
    </source>
</evidence>
<dbReference type="InterPro" id="IPR009003">
    <property type="entry name" value="Peptidase_S1_PA"/>
</dbReference>
<keyword evidence="3" id="KW-0325">Glycoprotein</keyword>
<dbReference type="SUPFAM" id="SSF50494">
    <property type="entry name" value="Trypsin-like serine proteases"/>
    <property type="match status" value="1"/>
</dbReference>
<dbReference type="Gene3D" id="2.40.10.10">
    <property type="entry name" value="Trypsin-like serine proteases"/>
    <property type="match status" value="2"/>
</dbReference>
<keyword evidence="1 6" id="KW-0732">Signal</keyword>
<dbReference type="PROSITE" id="PS50240">
    <property type="entry name" value="TRYPSIN_DOM"/>
    <property type="match status" value="1"/>
</dbReference>
<evidence type="ECO:0000259" key="8">
    <source>
        <dbReference type="PROSITE" id="PS51888"/>
    </source>
</evidence>
<keyword evidence="10" id="KW-1185">Reference proteome</keyword>
<dbReference type="PROSITE" id="PS51888">
    <property type="entry name" value="CLIP"/>
    <property type="match status" value="1"/>
</dbReference>
<proteinExistence type="inferred from homology"/>
<dbReference type="Pfam" id="PF00089">
    <property type="entry name" value="Trypsin"/>
    <property type="match status" value="1"/>
</dbReference>
<dbReference type="PRINTS" id="PR00722">
    <property type="entry name" value="CHYMOTRYPSIN"/>
</dbReference>
<dbReference type="FunFam" id="2.40.10.10:FF:000028">
    <property type="entry name" value="Serine protease easter"/>
    <property type="match status" value="1"/>
</dbReference>
<dbReference type="SMART" id="SM00020">
    <property type="entry name" value="Tryp_SPc"/>
    <property type="match status" value="1"/>
</dbReference>
<feature type="signal peptide" evidence="6">
    <location>
        <begin position="1"/>
        <end position="22"/>
    </location>
</feature>
<dbReference type="GO" id="GO:0006508">
    <property type="term" value="P:proteolysis"/>
    <property type="evidence" value="ECO:0007669"/>
    <property type="project" value="UniProtKB-KW"/>
</dbReference>
<evidence type="ECO:0000313" key="9">
    <source>
        <dbReference type="EMBL" id="EEZ99370.2"/>
    </source>
</evidence>
<keyword evidence="5" id="KW-0378">Hydrolase</keyword>
<protein>
    <submittedName>
        <fullName evidence="9">Serine protease P61</fullName>
    </submittedName>
</protein>
<dbReference type="InterPro" id="IPR001254">
    <property type="entry name" value="Trypsin_dom"/>
</dbReference>
<dbReference type="CDD" id="cd00190">
    <property type="entry name" value="Tryp_SPc"/>
    <property type="match status" value="1"/>
</dbReference>
<evidence type="ECO:0000256" key="6">
    <source>
        <dbReference type="SAM" id="SignalP"/>
    </source>
</evidence>
<dbReference type="eggNOG" id="KOG3627">
    <property type="taxonomic scope" value="Eukaryota"/>
</dbReference>
<evidence type="ECO:0000256" key="3">
    <source>
        <dbReference type="ARBA" id="ARBA00023180"/>
    </source>
</evidence>
<evidence type="ECO:0000313" key="10">
    <source>
        <dbReference type="Proteomes" id="UP000007266"/>
    </source>
</evidence>
<evidence type="ECO:0000256" key="4">
    <source>
        <dbReference type="ARBA" id="ARBA00024195"/>
    </source>
</evidence>
<dbReference type="STRING" id="7070.D6WC29"/>
<name>D6WC29_TRICA</name>
<dbReference type="HOGENOM" id="CLU_006842_0_3_1"/>
<organism evidence="9 10">
    <name type="scientific">Tribolium castaneum</name>
    <name type="common">Red flour beetle</name>
    <dbReference type="NCBI Taxonomy" id="7070"/>
    <lineage>
        <taxon>Eukaryota</taxon>
        <taxon>Metazoa</taxon>
        <taxon>Ecdysozoa</taxon>
        <taxon>Arthropoda</taxon>
        <taxon>Hexapoda</taxon>
        <taxon>Insecta</taxon>
        <taxon>Pterygota</taxon>
        <taxon>Neoptera</taxon>
        <taxon>Endopterygota</taxon>
        <taxon>Coleoptera</taxon>
        <taxon>Polyphaga</taxon>
        <taxon>Cucujiformia</taxon>
        <taxon>Tenebrionidae</taxon>
        <taxon>Tenebrionidae incertae sedis</taxon>
        <taxon>Tribolium</taxon>
    </lineage>
</organism>
<dbReference type="MEROPS" id="S01.506"/>
<keyword evidence="5" id="KW-0720">Serine protease</keyword>
<dbReference type="InterPro" id="IPR033116">
    <property type="entry name" value="TRYPSIN_SER"/>
</dbReference>
<evidence type="ECO:0000256" key="1">
    <source>
        <dbReference type="ARBA" id="ARBA00022729"/>
    </source>
</evidence>
<dbReference type="AlphaFoldDB" id="D6WC29"/>
<feature type="chain" id="PRO_5007310559" evidence="6">
    <location>
        <begin position="23"/>
        <end position="310"/>
    </location>
</feature>
<dbReference type="PROSITE" id="PS00134">
    <property type="entry name" value="TRYPSIN_HIS"/>
    <property type="match status" value="1"/>
</dbReference>
<dbReference type="GO" id="GO:0004252">
    <property type="term" value="F:serine-type endopeptidase activity"/>
    <property type="evidence" value="ECO:0007669"/>
    <property type="project" value="InterPro"/>
</dbReference>
<dbReference type="PANTHER" id="PTHR24258">
    <property type="entry name" value="SERINE PROTEASE-RELATED"/>
    <property type="match status" value="1"/>
</dbReference>
<keyword evidence="2" id="KW-1015">Disulfide bond</keyword>
<dbReference type="PROSITE" id="PS00135">
    <property type="entry name" value="TRYPSIN_SER"/>
    <property type="match status" value="1"/>
</dbReference>
<dbReference type="EMBL" id="KQ971310">
    <property type="protein sequence ID" value="EEZ99370.2"/>
    <property type="molecule type" value="Genomic_DNA"/>
</dbReference>
<feature type="domain" description="Peptidase S1" evidence="7">
    <location>
        <begin position="101"/>
        <end position="310"/>
    </location>
</feature>
<dbReference type="InterPro" id="IPR022700">
    <property type="entry name" value="CLIP"/>
</dbReference>
<reference evidence="9 10" key="2">
    <citation type="journal article" date="2010" name="Nucleic Acids Res.">
        <title>BeetleBase in 2010: revisions to provide comprehensive genomic information for Tribolium castaneum.</title>
        <authorList>
            <person name="Kim H.S."/>
            <person name="Murphy T."/>
            <person name="Xia J."/>
            <person name="Caragea D."/>
            <person name="Park Y."/>
            <person name="Beeman R.W."/>
            <person name="Lorenzen M.D."/>
            <person name="Butcher S."/>
            <person name="Manak J.R."/>
            <person name="Brown S.J."/>
        </authorList>
    </citation>
    <scope>GENOME REANNOTATION</scope>
    <source>
        <strain evidence="9 10">Georgia GA2</strain>
    </source>
</reference>
<evidence type="ECO:0000256" key="5">
    <source>
        <dbReference type="RuleBase" id="RU363034"/>
    </source>
</evidence>
<dbReference type="InterPro" id="IPR018114">
    <property type="entry name" value="TRYPSIN_HIS"/>
</dbReference>
<dbReference type="InterPro" id="IPR001314">
    <property type="entry name" value="Peptidase_S1A"/>
</dbReference>
<sequence>MMTKNMFSLFILMIFVNSNVLALEIEGRRCFVQKTRQAGICMNVDNCDYAKDLLKQKPWKRPQHCGEFIGIYPLVCCPRPRSEIVCQTFHPPKEPCIKPEISGGEKSLSKEFPHMAALGYGEKSSIMWFCGGSLISEKYILTAAHCIKTKNYGMVRWVRLGDLDLATDKDDAQPQEFRVMQTHLHPKYKAPSHYHDIALVRLDRSARFSDYVQPACLHTERPVPRDMSVTGWGKAEIAGSPSSHLLKADIYYVNHTTCAAAHASVKQTRLPNGILNDIQLCAGHPEGRDTCPGDSGGPLQYKIYKFLWYF</sequence>
<dbReference type="InterPro" id="IPR043504">
    <property type="entry name" value="Peptidase_S1_PA_chymotrypsin"/>
</dbReference>
<dbReference type="Proteomes" id="UP000007266">
    <property type="component" value="Linkage group 2"/>
</dbReference>
<gene>
    <name evidence="9" type="primary">AUGUSTUS-3.0.2_05230</name>
    <name evidence="9" type="ORF">TcasGA2_TC005230</name>
</gene>
<reference evidence="9 10" key="1">
    <citation type="journal article" date="2008" name="Nature">
        <title>The genome of the model beetle and pest Tribolium castaneum.</title>
        <authorList>
            <consortium name="Tribolium Genome Sequencing Consortium"/>
            <person name="Richards S."/>
            <person name="Gibbs R.A."/>
            <person name="Weinstock G.M."/>
            <person name="Brown S.J."/>
            <person name="Denell R."/>
            <person name="Beeman R.W."/>
            <person name="Gibbs R."/>
            <person name="Beeman R.W."/>
            <person name="Brown S.J."/>
            <person name="Bucher G."/>
            <person name="Friedrich M."/>
            <person name="Grimmelikhuijzen C.J."/>
            <person name="Klingler M."/>
            <person name="Lorenzen M."/>
            <person name="Richards S."/>
            <person name="Roth S."/>
            <person name="Schroder R."/>
            <person name="Tautz D."/>
            <person name="Zdobnov E.M."/>
            <person name="Muzny D."/>
            <person name="Gibbs R.A."/>
            <person name="Weinstock G.M."/>
            <person name="Attaway T."/>
            <person name="Bell S."/>
            <person name="Buhay C.J."/>
            <person name="Chandrabose M.N."/>
            <person name="Chavez D."/>
            <person name="Clerk-Blankenburg K.P."/>
            <person name="Cree A."/>
            <person name="Dao M."/>
            <person name="Davis C."/>
            <person name="Chacko J."/>
            <person name="Dinh H."/>
            <person name="Dugan-Rocha S."/>
            <person name="Fowler G."/>
            <person name="Garner T.T."/>
            <person name="Garnes J."/>
            <person name="Gnirke A."/>
            <person name="Hawes A."/>
            <person name="Hernandez J."/>
            <person name="Hines S."/>
            <person name="Holder M."/>
            <person name="Hume J."/>
            <person name="Jhangiani S.N."/>
            <person name="Joshi V."/>
            <person name="Khan Z.M."/>
            <person name="Jackson L."/>
            <person name="Kovar C."/>
            <person name="Kowis A."/>
            <person name="Lee S."/>
            <person name="Lewis L.R."/>
            <person name="Margolis J."/>
            <person name="Morgan M."/>
            <person name="Nazareth L.V."/>
            <person name="Nguyen N."/>
            <person name="Okwuonu G."/>
            <person name="Parker D."/>
            <person name="Richards S."/>
            <person name="Ruiz S.J."/>
            <person name="Santibanez J."/>
            <person name="Savard J."/>
            <person name="Scherer S.E."/>
            <person name="Schneider B."/>
            <person name="Sodergren E."/>
            <person name="Tautz D."/>
            <person name="Vattahil S."/>
            <person name="Villasana D."/>
            <person name="White C.S."/>
            <person name="Wright R."/>
            <person name="Park Y."/>
            <person name="Beeman R.W."/>
            <person name="Lord J."/>
            <person name="Oppert B."/>
            <person name="Lorenzen M."/>
            <person name="Brown S."/>
            <person name="Wang L."/>
            <person name="Savard J."/>
            <person name="Tautz D."/>
            <person name="Richards S."/>
            <person name="Weinstock G."/>
            <person name="Gibbs R.A."/>
            <person name="Liu Y."/>
            <person name="Worley K."/>
            <person name="Weinstock G."/>
            <person name="Elsik C.G."/>
            <person name="Reese J.T."/>
            <person name="Elhaik E."/>
            <person name="Landan G."/>
            <person name="Graur D."/>
            <person name="Arensburger P."/>
            <person name="Atkinson P."/>
            <person name="Beeman R.W."/>
            <person name="Beidler J."/>
            <person name="Brown S.J."/>
            <person name="Demuth J.P."/>
            <person name="Drury D.W."/>
            <person name="Du Y.Z."/>
            <person name="Fujiwara H."/>
            <person name="Lorenzen M."/>
            <person name="Maselli V."/>
            <person name="Osanai M."/>
            <person name="Park Y."/>
            <person name="Robertson H.M."/>
            <person name="Tu Z."/>
            <person name="Wang J.J."/>
            <person name="Wang S."/>
            <person name="Richards S."/>
            <person name="Song H."/>
            <person name="Zhang L."/>
            <person name="Sodergren E."/>
            <person name="Werner D."/>
            <person name="Stanke M."/>
            <person name="Morgenstern B."/>
            <person name="Solovyev V."/>
            <person name="Kosarev P."/>
            <person name="Brown G."/>
            <person name="Chen H.C."/>
            <person name="Ermolaeva O."/>
            <person name="Hlavina W."/>
            <person name="Kapustin Y."/>
            <person name="Kiryutin B."/>
            <person name="Kitts P."/>
            <person name="Maglott D."/>
            <person name="Pruitt K."/>
            <person name="Sapojnikov V."/>
            <person name="Souvorov A."/>
            <person name="Mackey A.J."/>
            <person name="Waterhouse R.M."/>
            <person name="Wyder S."/>
            <person name="Zdobnov E.M."/>
            <person name="Zdobnov E.M."/>
            <person name="Wyder S."/>
            <person name="Kriventseva E.V."/>
            <person name="Kadowaki T."/>
            <person name="Bork P."/>
            <person name="Aranda M."/>
            <person name="Bao R."/>
            <person name="Beermann A."/>
            <person name="Berns N."/>
            <person name="Bolognesi R."/>
            <person name="Bonneton F."/>
            <person name="Bopp D."/>
            <person name="Brown S.J."/>
            <person name="Bucher G."/>
            <person name="Butts T."/>
            <person name="Chaumot A."/>
            <person name="Denell R.E."/>
            <person name="Ferrier D.E."/>
            <person name="Friedrich M."/>
            <person name="Gordon C.M."/>
            <person name="Jindra M."/>
            <person name="Klingler M."/>
            <person name="Lan Q."/>
            <person name="Lattorff H.M."/>
            <person name="Laudet V."/>
            <person name="von Levetsow C."/>
            <person name="Liu Z."/>
            <person name="Lutz R."/>
            <person name="Lynch J.A."/>
            <person name="da Fonseca R.N."/>
            <person name="Posnien N."/>
            <person name="Reuter R."/>
            <person name="Roth S."/>
            <person name="Savard J."/>
            <person name="Schinko J.B."/>
            <person name="Schmitt C."/>
            <person name="Schoppmeier M."/>
            <person name="Schroder R."/>
            <person name="Shippy T.D."/>
            <person name="Simonnet F."/>
            <person name="Marques-Souza H."/>
            <person name="Tautz D."/>
            <person name="Tomoyasu Y."/>
            <person name="Trauner J."/>
            <person name="Van der Zee M."/>
            <person name="Vervoort M."/>
            <person name="Wittkopp N."/>
            <person name="Wimmer E.A."/>
            <person name="Yang X."/>
            <person name="Jones A.K."/>
            <person name="Sattelle D.B."/>
            <person name="Ebert P.R."/>
            <person name="Nelson D."/>
            <person name="Scott J.G."/>
            <person name="Beeman R.W."/>
            <person name="Muthukrishnan S."/>
            <person name="Kramer K.J."/>
            <person name="Arakane Y."/>
            <person name="Beeman R.W."/>
            <person name="Zhu Q."/>
            <person name="Hogenkamp D."/>
            <person name="Dixit R."/>
            <person name="Oppert B."/>
            <person name="Jiang H."/>
            <person name="Zou Z."/>
            <person name="Marshall J."/>
            <person name="Elpidina E."/>
            <person name="Vinokurov K."/>
            <person name="Oppert C."/>
            <person name="Zou Z."/>
            <person name="Evans J."/>
            <person name="Lu Z."/>
            <person name="Zhao P."/>
            <person name="Sumathipala N."/>
            <person name="Altincicek B."/>
            <person name="Vilcinskas A."/>
            <person name="Williams M."/>
            <person name="Hultmark D."/>
            <person name="Hetru C."/>
            <person name="Jiang H."/>
            <person name="Grimmelikhuijzen C.J."/>
            <person name="Hauser F."/>
            <person name="Cazzamali G."/>
            <person name="Williamson M."/>
            <person name="Park Y."/>
            <person name="Li B."/>
            <person name="Tanaka Y."/>
            <person name="Predel R."/>
            <person name="Neupert S."/>
            <person name="Schachtner J."/>
            <person name="Verleyen P."/>
            <person name="Raible F."/>
            <person name="Bork P."/>
            <person name="Friedrich M."/>
            <person name="Walden K.K."/>
            <person name="Robertson H.M."/>
            <person name="Angeli S."/>
            <person name="Foret S."/>
            <person name="Bucher G."/>
            <person name="Schuetz S."/>
            <person name="Maleszka R."/>
            <person name="Wimmer E.A."/>
            <person name="Beeman R.W."/>
            <person name="Lorenzen M."/>
            <person name="Tomoyasu Y."/>
            <person name="Miller S.C."/>
            <person name="Grossmann D."/>
            <person name="Bucher G."/>
        </authorList>
    </citation>
    <scope>NUCLEOTIDE SEQUENCE [LARGE SCALE GENOMIC DNA]</scope>
    <source>
        <strain evidence="9 10">Georgia GA2</strain>
    </source>
</reference>
<feature type="domain" description="Clip" evidence="8">
    <location>
        <begin position="29"/>
        <end position="77"/>
    </location>
</feature>
<evidence type="ECO:0000256" key="2">
    <source>
        <dbReference type="ARBA" id="ARBA00023157"/>
    </source>
</evidence>